<accession>A0ABN2NFG5</accession>
<evidence type="ECO:0000259" key="3">
    <source>
        <dbReference type="PROSITE" id="PS50801"/>
    </source>
</evidence>
<dbReference type="InterPro" id="IPR003658">
    <property type="entry name" value="Anti-sigma_ant"/>
</dbReference>
<dbReference type="PANTHER" id="PTHR33495:SF2">
    <property type="entry name" value="ANTI-SIGMA FACTOR ANTAGONIST TM_1081-RELATED"/>
    <property type="match status" value="1"/>
</dbReference>
<organism evidence="4 5">
    <name type="scientific">Pseudonocardia ailaonensis</name>
    <dbReference type="NCBI Taxonomy" id="367279"/>
    <lineage>
        <taxon>Bacteria</taxon>
        <taxon>Bacillati</taxon>
        <taxon>Actinomycetota</taxon>
        <taxon>Actinomycetes</taxon>
        <taxon>Pseudonocardiales</taxon>
        <taxon>Pseudonocardiaceae</taxon>
        <taxon>Pseudonocardia</taxon>
    </lineage>
</organism>
<evidence type="ECO:0000256" key="2">
    <source>
        <dbReference type="RuleBase" id="RU003749"/>
    </source>
</evidence>
<dbReference type="SUPFAM" id="SSF52091">
    <property type="entry name" value="SpoIIaa-like"/>
    <property type="match status" value="1"/>
</dbReference>
<dbReference type="NCBIfam" id="TIGR00377">
    <property type="entry name" value="ant_ant_sig"/>
    <property type="match status" value="1"/>
</dbReference>
<dbReference type="Pfam" id="PF01740">
    <property type="entry name" value="STAS"/>
    <property type="match status" value="1"/>
</dbReference>
<keyword evidence="5" id="KW-1185">Reference proteome</keyword>
<dbReference type="InterPro" id="IPR002645">
    <property type="entry name" value="STAS_dom"/>
</dbReference>
<dbReference type="EMBL" id="BAAAQK010000019">
    <property type="protein sequence ID" value="GAA1865495.1"/>
    <property type="molecule type" value="Genomic_DNA"/>
</dbReference>
<evidence type="ECO:0000313" key="5">
    <source>
        <dbReference type="Proteomes" id="UP001500449"/>
    </source>
</evidence>
<dbReference type="CDD" id="cd07043">
    <property type="entry name" value="STAS_anti-anti-sigma_factors"/>
    <property type="match status" value="1"/>
</dbReference>
<comment type="caution">
    <text evidence="4">The sequence shown here is derived from an EMBL/GenBank/DDBJ whole genome shotgun (WGS) entry which is preliminary data.</text>
</comment>
<gene>
    <name evidence="4" type="ORF">GCM10009836_52350</name>
</gene>
<dbReference type="PANTHER" id="PTHR33495">
    <property type="entry name" value="ANTI-SIGMA FACTOR ANTAGONIST TM_1081-RELATED-RELATED"/>
    <property type="match status" value="1"/>
</dbReference>
<evidence type="ECO:0000256" key="1">
    <source>
        <dbReference type="ARBA" id="ARBA00009013"/>
    </source>
</evidence>
<proteinExistence type="inferred from homology"/>
<reference evidence="4 5" key="1">
    <citation type="journal article" date="2019" name="Int. J. Syst. Evol. Microbiol.">
        <title>The Global Catalogue of Microorganisms (GCM) 10K type strain sequencing project: providing services to taxonomists for standard genome sequencing and annotation.</title>
        <authorList>
            <consortium name="The Broad Institute Genomics Platform"/>
            <consortium name="The Broad Institute Genome Sequencing Center for Infectious Disease"/>
            <person name="Wu L."/>
            <person name="Ma J."/>
        </authorList>
    </citation>
    <scope>NUCLEOTIDE SEQUENCE [LARGE SCALE GENOMIC DNA]</scope>
    <source>
        <strain evidence="4 5">JCM 16009</strain>
    </source>
</reference>
<feature type="domain" description="STAS" evidence="3">
    <location>
        <begin position="12"/>
        <end position="118"/>
    </location>
</feature>
<dbReference type="Proteomes" id="UP001500449">
    <property type="component" value="Unassembled WGS sequence"/>
</dbReference>
<dbReference type="PROSITE" id="PS50801">
    <property type="entry name" value="STAS"/>
    <property type="match status" value="1"/>
</dbReference>
<dbReference type="Gene3D" id="3.30.750.24">
    <property type="entry name" value="STAS domain"/>
    <property type="match status" value="1"/>
</dbReference>
<comment type="similarity">
    <text evidence="1 2">Belongs to the anti-sigma-factor antagonist family.</text>
</comment>
<sequence>MSCTDTDDSGSLTTQVEHHPHAVVVRVAGEIDHATVGRLTAATDAAGPGTLLVLDLTAVRFLGSVGLAALITVRDRMRAGGTDVRLVAGDNRTVLRPLELTGLLPEFTVTRELGQALP</sequence>
<name>A0ABN2NFG5_9PSEU</name>
<dbReference type="InterPro" id="IPR036513">
    <property type="entry name" value="STAS_dom_sf"/>
</dbReference>
<dbReference type="RefSeq" id="WP_344422454.1">
    <property type="nucleotide sequence ID" value="NZ_BAAAQK010000019.1"/>
</dbReference>
<protein>
    <recommendedName>
        <fullName evidence="2">Anti-sigma factor antagonist</fullName>
    </recommendedName>
</protein>
<evidence type="ECO:0000313" key="4">
    <source>
        <dbReference type="EMBL" id="GAA1865495.1"/>
    </source>
</evidence>